<dbReference type="SMART" id="SM00079">
    <property type="entry name" value="PBPe"/>
    <property type="match status" value="1"/>
</dbReference>
<dbReference type="GO" id="GO:0004970">
    <property type="term" value="F:glutamate-gated receptor activity"/>
    <property type="evidence" value="ECO:0007669"/>
    <property type="project" value="UniProtKB-ARBA"/>
</dbReference>
<dbReference type="InterPro" id="IPR028082">
    <property type="entry name" value="Peripla_BP_I"/>
</dbReference>
<dbReference type="EMBL" id="KL363232">
    <property type="protein sequence ID" value="KFD52047.1"/>
    <property type="molecule type" value="Genomic_DNA"/>
</dbReference>
<protein>
    <recommendedName>
        <fullName evidence="16">Glutamate receptor 1</fullName>
    </recommendedName>
</protein>
<reference evidence="24 25" key="1">
    <citation type="journal article" date="2014" name="Nat. Genet.">
        <title>Genome and transcriptome of the porcine whipworm Trichuris suis.</title>
        <authorList>
            <person name="Jex A.R."/>
            <person name="Nejsum P."/>
            <person name="Schwarz E.M."/>
            <person name="Hu L."/>
            <person name="Young N.D."/>
            <person name="Hall R.S."/>
            <person name="Korhonen P.K."/>
            <person name="Liao S."/>
            <person name="Thamsborg S."/>
            <person name="Xia J."/>
            <person name="Xu P."/>
            <person name="Wang S."/>
            <person name="Scheerlinck J.P."/>
            <person name="Hofmann A."/>
            <person name="Sternberg P.W."/>
            <person name="Wang J."/>
            <person name="Gasser R.B."/>
        </authorList>
    </citation>
    <scope>NUCLEOTIDE SEQUENCE [LARGE SCALE GENOMIC DNA]</scope>
    <source>
        <strain evidence="24">DCEP-RM93F</strain>
        <strain evidence="23">DCEP-RM93M</strain>
    </source>
</reference>
<sequence length="814" mass="91753">IIYREEQNFVPNVVRFLRNIQRKKGEVQLFNLEIRTVMLKESEVNDTWRMMQVACELLKQGVFALIAKGDTQWCLMLSALSKEMHMPFLNWADSPVDNLGEFEISMMTSISSVIAGIIHKKKWKRIIFLYESADGLYMLNKVNRQLAEQESPVFIELQRFSALNATKSISVPFKQFHSVCGRRKGNQVVLVHVDSLAKVETILKSLLETRGSVVNCHYIMATLGANELMMEGFKVGTLNITAVHENTYQGRSLTDYASRFAHELRIKPVAAVFTVAFEGLSGLVSFEASGRRIITDAQVLEVQYSKRTLVTSFTKSQWKEGIGLLTDQSTVNFKRAHQNDSLPSGNIVRIVNTYLASYSDNYITQNAPFVMYKADAENYKGNERFEGYCVDLIKLLSEKIDNFLYEIRLAKDGKTGSLTPDGTWDGLVGELLRGEADMSVASLVINRARERVVDFSKPYMTTGISIMIKKPDSQQQSSMFSFMQPLSTEVWMYILFAYIGISVVLFMVSRFSASEWKIEKTERTGYVVSNDFSVSNCLWFTLASFMQQGIDILPRSIPGRIASSAWWFFTLIIVSSYTANLAAFLTLEKMHAPIDTAEDLAKQTKIKYGIQAGGSTAQFFKESTVQSYQRMWQFMTSQSPSVFVSNYDDGIKRVRESKGRYAFLLEATTNDYTNNRMPCDTMKVGGHLNTVGYGVATPFGSELKSRINLAILELQEKGELKKLENKWWYEKSGGQCKQGSTASSSKASLTHSKVAGIFYILTVGMAFSIGIAFIEFAHKSRVYARKTKTTLWNSVKHFLSIAISGRLEEANAGT</sequence>
<keyword evidence="2" id="KW-0813">Transport</keyword>
<dbReference type="Gene3D" id="3.40.190.10">
    <property type="entry name" value="Periplasmic binding protein-like II"/>
    <property type="match status" value="2"/>
</dbReference>
<keyword evidence="3" id="KW-1003">Cell membrane</keyword>
<keyword evidence="4 20" id="KW-0812">Transmembrane</keyword>
<dbReference type="AlphaFoldDB" id="A0A085N8U3"/>
<evidence type="ECO:0000259" key="21">
    <source>
        <dbReference type="SMART" id="SM00079"/>
    </source>
</evidence>
<feature type="binding site" evidence="17">
    <location>
        <position position="615"/>
    </location>
    <ligand>
        <name>L-glutamate</name>
        <dbReference type="ChEBI" id="CHEBI:29985"/>
    </ligand>
</feature>
<keyword evidence="7" id="KW-0770">Synapse</keyword>
<feature type="domain" description="Ionotropic glutamate receptor C-terminal" evidence="21">
    <location>
        <begin position="360"/>
        <end position="730"/>
    </location>
</feature>
<evidence type="ECO:0000256" key="20">
    <source>
        <dbReference type="SAM" id="Phobius"/>
    </source>
</evidence>
<evidence type="ECO:0000256" key="17">
    <source>
        <dbReference type="PIRSR" id="PIRSR601508-1"/>
    </source>
</evidence>
<accession>A0A085N8U3</accession>
<dbReference type="InterPro" id="IPR001828">
    <property type="entry name" value="ANF_lig-bd_rcpt"/>
</dbReference>
<dbReference type="EMBL" id="KL367531">
    <property type="protein sequence ID" value="KFD65889.1"/>
    <property type="molecule type" value="Genomic_DNA"/>
</dbReference>
<evidence type="ECO:0000256" key="5">
    <source>
        <dbReference type="ARBA" id="ARBA00022729"/>
    </source>
</evidence>
<name>A0A085N8U3_9BILA</name>
<dbReference type="Proteomes" id="UP000030758">
    <property type="component" value="Unassembled WGS sequence"/>
</dbReference>
<dbReference type="GO" id="GO:0008328">
    <property type="term" value="C:ionotropic glutamate receptor complex"/>
    <property type="evidence" value="ECO:0007669"/>
    <property type="project" value="UniProtKB-ARBA"/>
</dbReference>
<dbReference type="FunFam" id="3.40.190.10:FF:000060">
    <property type="entry name" value="Glutamate receptor ionotropic, kainate 1"/>
    <property type="match status" value="1"/>
</dbReference>
<keyword evidence="5" id="KW-0732">Signal</keyword>
<keyword evidence="6 20" id="KW-1133">Transmembrane helix</keyword>
<keyword evidence="12" id="KW-0628">Postsynaptic cell membrane</keyword>
<feature type="site" description="Interaction with the cone snail toxin Con-ikot-ikot" evidence="18">
    <location>
        <position position="621"/>
    </location>
</feature>
<evidence type="ECO:0000256" key="7">
    <source>
        <dbReference type="ARBA" id="ARBA00023018"/>
    </source>
</evidence>
<evidence type="ECO:0000313" key="25">
    <source>
        <dbReference type="Proteomes" id="UP000030764"/>
    </source>
</evidence>
<feature type="non-terminal residue" evidence="24">
    <location>
        <position position="1"/>
    </location>
</feature>
<evidence type="ECO:0000256" key="4">
    <source>
        <dbReference type="ARBA" id="ARBA00022692"/>
    </source>
</evidence>
<feature type="site" description="Crucial to convey clamshell closure to channel opening" evidence="18">
    <location>
        <position position="594"/>
    </location>
</feature>
<evidence type="ECO:0000256" key="8">
    <source>
        <dbReference type="ARBA" id="ARBA00023065"/>
    </source>
</evidence>
<dbReference type="Gene3D" id="3.40.50.2300">
    <property type="match status" value="1"/>
</dbReference>
<dbReference type="SUPFAM" id="SSF53822">
    <property type="entry name" value="Periplasmic binding protein-like I"/>
    <property type="match status" value="1"/>
</dbReference>
<dbReference type="FunFam" id="3.40.190.10:FF:000024">
    <property type="entry name" value="Glutamate receptor, ionotropic, delta 1"/>
    <property type="match status" value="1"/>
</dbReference>
<evidence type="ECO:0000256" key="10">
    <source>
        <dbReference type="ARBA" id="ARBA00023170"/>
    </source>
</evidence>
<dbReference type="Pfam" id="PF01094">
    <property type="entry name" value="ANF_receptor"/>
    <property type="match status" value="1"/>
</dbReference>
<evidence type="ECO:0000313" key="24">
    <source>
        <dbReference type="EMBL" id="KFD65889.1"/>
    </source>
</evidence>
<keyword evidence="19" id="KW-1015">Disulfide bond</keyword>
<feature type="disulfide bond" evidence="19">
    <location>
        <begin position="679"/>
        <end position="736"/>
    </location>
</feature>
<keyword evidence="14" id="KW-0407">Ion channel</keyword>
<feature type="transmembrane region" description="Helical" evidence="20">
    <location>
        <begin position="490"/>
        <end position="508"/>
    </location>
</feature>
<keyword evidence="11" id="KW-0325">Glycoprotein</keyword>
<evidence type="ECO:0000256" key="1">
    <source>
        <dbReference type="ARBA" id="ARBA00008685"/>
    </source>
</evidence>
<feature type="domain" description="Ionotropic glutamate receptor L-glutamate and glycine-binding" evidence="22">
    <location>
        <begin position="368"/>
        <end position="433"/>
    </location>
</feature>
<evidence type="ECO:0000256" key="13">
    <source>
        <dbReference type="ARBA" id="ARBA00023286"/>
    </source>
</evidence>
<dbReference type="SMART" id="SM00918">
    <property type="entry name" value="Lig_chan-Glu_bd"/>
    <property type="match status" value="1"/>
</dbReference>
<dbReference type="Pfam" id="PF00060">
    <property type="entry name" value="Lig_chan"/>
    <property type="match status" value="1"/>
</dbReference>
<evidence type="ECO:0000256" key="3">
    <source>
        <dbReference type="ARBA" id="ARBA00022475"/>
    </source>
</evidence>
<evidence type="ECO:0000256" key="18">
    <source>
        <dbReference type="PIRSR" id="PIRSR601508-2"/>
    </source>
</evidence>
<dbReference type="Pfam" id="PF10613">
    <property type="entry name" value="Lig_chan-Glu_bd"/>
    <property type="match status" value="1"/>
</dbReference>
<comment type="subcellular location">
    <subcellularLocation>
        <location evidence="15">Postsynaptic cell membrane</location>
        <topology evidence="15">Multi-pass membrane protein</topology>
    </subcellularLocation>
</comment>
<dbReference type="PANTHER" id="PTHR18966">
    <property type="entry name" value="IONOTROPIC GLUTAMATE RECEPTOR"/>
    <property type="match status" value="1"/>
</dbReference>
<evidence type="ECO:0000256" key="6">
    <source>
        <dbReference type="ARBA" id="ARBA00022989"/>
    </source>
</evidence>
<evidence type="ECO:0000256" key="14">
    <source>
        <dbReference type="ARBA" id="ARBA00023303"/>
    </source>
</evidence>
<evidence type="ECO:0000259" key="22">
    <source>
        <dbReference type="SMART" id="SM00918"/>
    </source>
</evidence>
<feature type="binding site" evidence="17">
    <location>
        <position position="616"/>
    </location>
    <ligand>
        <name>L-glutamate</name>
        <dbReference type="ChEBI" id="CHEBI:29985"/>
    </ligand>
</feature>
<proteinExistence type="inferred from homology"/>
<keyword evidence="10" id="KW-0675">Receptor</keyword>
<evidence type="ECO:0000256" key="9">
    <source>
        <dbReference type="ARBA" id="ARBA00023136"/>
    </source>
</evidence>
<dbReference type="InterPro" id="IPR001508">
    <property type="entry name" value="Iono_Glu_rcpt_met"/>
</dbReference>
<evidence type="ECO:0000256" key="12">
    <source>
        <dbReference type="ARBA" id="ARBA00023257"/>
    </source>
</evidence>
<dbReference type="InterPro" id="IPR019594">
    <property type="entry name" value="Glu/Gly-bd"/>
</dbReference>
<feature type="binding site" evidence="17">
    <location>
        <position position="449"/>
    </location>
    <ligand>
        <name>L-glutamate</name>
        <dbReference type="ChEBI" id="CHEBI:29985"/>
    </ligand>
</feature>
<gene>
    <name evidence="23" type="ORF">M513_07029</name>
    <name evidence="24" type="ORF">M514_07029</name>
</gene>
<evidence type="ECO:0000256" key="2">
    <source>
        <dbReference type="ARBA" id="ARBA00022448"/>
    </source>
</evidence>
<evidence type="ECO:0000256" key="11">
    <source>
        <dbReference type="ARBA" id="ARBA00023180"/>
    </source>
</evidence>
<feature type="transmembrane region" description="Helical" evidence="20">
    <location>
        <begin position="565"/>
        <end position="587"/>
    </location>
</feature>
<evidence type="ECO:0000256" key="16">
    <source>
        <dbReference type="ARBA" id="ARBA00072754"/>
    </source>
</evidence>
<evidence type="ECO:0000313" key="23">
    <source>
        <dbReference type="EMBL" id="KFD52047.1"/>
    </source>
</evidence>
<keyword evidence="25" id="KW-1185">Reference proteome</keyword>
<organism evidence="24">
    <name type="scientific">Trichuris suis</name>
    <name type="common">pig whipworm</name>
    <dbReference type="NCBI Taxonomy" id="68888"/>
    <lineage>
        <taxon>Eukaryota</taxon>
        <taxon>Metazoa</taxon>
        <taxon>Ecdysozoa</taxon>
        <taxon>Nematoda</taxon>
        <taxon>Enoplea</taxon>
        <taxon>Dorylaimia</taxon>
        <taxon>Trichinellida</taxon>
        <taxon>Trichuridae</taxon>
        <taxon>Trichuris</taxon>
    </lineage>
</organism>
<dbReference type="PRINTS" id="PR00177">
    <property type="entry name" value="NMDARECEPTOR"/>
</dbReference>
<feature type="binding site" evidence="17">
    <location>
        <position position="666"/>
    </location>
    <ligand>
        <name>L-glutamate</name>
        <dbReference type="ChEBI" id="CHEBI:29985"/>
    </ligand>
</feature>
<dbReference type="GO" id="GO:0045211">
    <property type="term" value="C:postsynaptic membrane"/>
    <property type="evidence" value="ECO:0007669"/>
    <property type="project" value="UniProtKB-SubCell"/>
</dbReference>
<feature type="non-terminal residue" evidence="24">
    <location>
        <position position="814"/>
    </location>
</feature>
<keyword evidence="9 20" id="KW-0472">Membrane</keyword>
<dbReference type="InterPro" id="IPR015683">
    <property type="entry name" value="Ionotropic_Glu_rcpt"/>
</dbReference>
<comment type="similarity">
    <text evidence="1">Belongs to the glutamate-gated ion channel (TC 1.A.10.1) family.</text>
</comment>
<dbReference type="Gene3D" id="1.10.287.70">
    <property type="match status" value="1"/>
</dbReference>
<dbReference type="SUPFAM" id="SSF53850">
    <property type="entry name" value="Periplasmic binding protein-like II"/>
    <property type="match status" value="1"/>
</dbReference>
<dbReference type="SUPFAM" id="SSF81324">
    <property type="entry name" value="Voltage-gated potassium channels"/>
    <property type="match status" value="1"/>
</dbReference>
<evidence type="ECO:0000256" key="15">
    <source>
        <dbReference type="ARBA" id="ARBA00034104"/>
    </source>
</evidence>
<feature type="transmembrane region" description="Helical" evidence="20">
    <location>
        <begin position="756"/>
        <end position="777"/>
    </location>
</feature>
<keyword evidence="8" id="KW-0406">Ion transport</keyword>
<keyword evidence="13" id="KW-1071">Ligand-gated ion channel</keyword>
<evidence type="ECO:0000256" key="19">
    <source>
        <dbReference type="PIRSR" id="PIRSR601508-3"/>
    </source>
</evidence>
<dbReference type="Proteomes" id="UP000030764">
    <property type="component" value="Unassembled WGS sequence"/>
</dbReference>
<dbReference type="FunFam" id="1.10.287.70:FF:000064">
    <property type="entry name" value="Glutamate receptor ionotropic, kainate"/>
    <property type="match status" value="1"/>
</dbReference>
<dbReference type="InterPro" id="IPR001320">
    <property type="entry name" value="Iontro_rcpt_C"/>
</dbReference>